<feature type="domain" description="Glycosyltransferase 2-like" evidence="3">
    <location>
        <begin position="129"/>
        <end position="332"/>
    </location>
</feature>
<evidence type="ECO:0000256" key="2">
    <source>
        <dbReference type="SAM" id="Phobius"/>
    </source>
</evidence>
<dbReference type="CDD" id="cd06423">
    <property type="entry name" value="CESA_like"/>
    <property type="match status" value="1"/>
</dbReference>
<feature type="transmembrane region" description="Helical" evidence="2">
    <location>
        <begin position="347"/>
        <end position="367"/>
    </location>
</feature>
<dbReference type="EMBL" id="CP019290">
    <property type="protein sequence ID" value="AXX58818.1"/>
    <property type="molecule type" value="Genomic_DNA"/>
</dbReference>
<comment type="similarity">
    <text evidence="1">Belongs to the glycosyltransferase 2 family. WaaE/KdtX subfamily.</text>
</comment>
<dbReference type="PANTHER" id="PTHR43630:SF2">
    <property type="entry name" value="GLYCOSYLTRANSFERASE"/>
    <property type="match status" value="1"/>
</dbReference>
<feature type="transmembrane region" description="Helical" evidence="2">
    <location>
        <begin position="290"/>
        <end position="313"/>
    </location>
</feature>
<reference evidence="4 5" key="1">
    <citation type="submission" date="2017-01" db="EMBL/GenBank/DDBJ databases">
        <title>Complete Genome Sequence of Vibrio vulnificus FORC_053.</title>
        <authorList>
            <consortium name="Food-borne Pathogen Omics Research Center"/>
            <person name="Chung H.Y."/>
            <person name="Na E.J."/>
            <person name="Song J.S."/>
            <person name="Kim H."/>
            <person name="Lee J.-H."/>
            <person name="Ryu S."/>
            <person name="Choi S.H."/>
        </authorList>
    </citation>
    <scope>NUCLEOTIDE SEQUENCE [LARGE SCALE GENOMIC DNA]</scope>
    <source>
        <strain evidence="4 5">FORC_053</strain>
    </source>
</reference>
<feature type="transmembrane region" description="Helical" evidence="2">
    <location>
        <begin position="319"/>
        <end position="335"/>
    </location>
</feature>
<dbReference type="Pfam" id="PF13632">
    <property type="entry name" value="Glyco_trans_2_3"/>
    <property type="match status" value="1"/>
</dbReference>
<keyword evidence="2" id="KW-0812">Transmembrane</keyword>
<sequence length="387" mass="44551">MIIENLLFIPIYLNVLFLLFLTPWLFNKNKKLKEIIKKKRVSIIVPTYNDGLDLIKTLNSIEYMYTEHEVEVFVIDDASTDNTDIEYNSWYECSKKRFTYNYINTKNNTGLKSKAVSFSVPYINPLSEVVVIIDGDTILSSGALDIAISELYTEPNVGAVCGAVLPYKGKCSSIVDFLQYFEMAGAFHGIKLAQSNMDSTASLAGAFTVHKIEAINDVGWFSDWLVEDICWTWKARAKGWKLLYSPTSIAYTSCPISIKDLWKQRTRWSRGRVEALKVAYKENKVRFFSVLPWFMYSIVQAVWIPSFIMALAVSPKKAILFYLATFFLHWLFALVNMRRNNLSKISIFHPFYSALWTSFLVDFLLFIPNTKGLILESFGAKKRWLTR</sequence>
<dbReference type="RefSeq" id="WP_118893282.1">
    <property type="nucleotide sequence ID" value="NZ_CP019290.1"/>
</dbReference>
<evidence type="ECO:0000313" key="5">
    <source>
        <dbReference type="Proteomes" id="UP000263418"/>
    </source>
</evidence>
<gene>
    <name evidence="4" type="ORF">FORC53_0479</name>
</gene>
<protein>
    <submittedName>
        <fullName evidence="4">Biofilm PGA synthesis N-glycosyltransferase PgaC</fullName>
    </submittedName>
</protein>
<dbReference type="Proteomes" id="UP000263418">
    <property type="component" value="Chromosome 1"/>
</dbReference>
<dbReference type="SUPFAM" id="SSF53448">
    <property type="entry name" value="Nucleotide-diphospho-sugar transferases"/>
    <property type="match status" value="1"/>
</dbReference>
<proteinExistence type="inferred from homology"/>
<dbReference type="AlphaFoldDB" id="A0AAN1PLG4"/>
<evidence type="ECO:0000256" key="1">
    <source>
        <dbReference type="ARBA" id="ARBA00038494"/>
    </source>
</evidence>
<organism evidence="4 5">
    <name type="scientific">Vibrio vulnificus</name>
    <dbReference type="NCBI Taxonomy" id="672"/>
    <lineage>
        <taxon>Bacteria</taxon>
        <taxon>Pseudomonadati</taxon>
        <taxon>Pseudomonadota</taxon>
        <taxon>Gammaproteobacteria</taxon>
        <taxon>Vibrionales</taxon>
        <taxon>Vibrionaceae</taxon>
        <taxon>Vibrio</taxon>
    </lineage>
</organism>
<keyword evidence="2" id="KW-1133">Transmembrane helix</keyword>
<accession>A0AAN1PLG4</accession>
<name>A0AAN1PLG4_VIBVL</name>
<dbReference type="PANTHER" id="PTHR43630">
    <property type="entry name" value="POLY-BETA-1,6-N-ACETYL-D-GLUCOSAMINE SYNTHASE"/>
    <property type="match status" value="1"/>
</dbReference>
<feature type="transmembrane region" description="Helical" evidence="2">
    <location>
        <begin position="6"/>
        <end position="26"/>
    </location>
</feature>
<dbReference type="Gene3D" id="3.90.550.10">
    <property type="entry name" value="Spore Coat Polysaccharide Biosynthesis Protein SpsA, Chain A"/>
    <property type="match status" value="1"/>
</dbReference>
<evidence type="ECO:0000259" key="3">
    <source>
        <dbReference type="Pfam" id="PF13632"/>
    </source>
</evidence>
<evidence type="ECO:0000313" key="4">
    <source>
        <dbReference type="EMBL" id="AXX58818.1"/>
    </source>
</evidence>
<keyword evidence="2" id="KW-0472">Membrane</keyword>
<dbReference type="InterPro" id="IPR029044">
    <property type="entry name" value="Nucleotide-diphossugar_trans"/>
</dbReference>
<dbReference type="InterPro" id="IPR001173">
    <property type="entry name" value="Glyco_trans_2-like"/>
</dbReference>